<keyword evidence="5" id="KW-0539">Nucleus</keyword>
<keyword evidence="3" id="KW-0805">Transcription regulation</keyword>
<evidence type="ECO:0000256" key="5">
    <source>
        <dbReference type="ARBA" id="ARBA00023242"/>
    </source>
</evidence>
<evidence type="ECO:0000256" key="6">
    <source>
        <dbReference type="SAM" id="MobiDB-lite"/>
    </source>
</evidence>
<dbReference type="EMBL" id="MBFU01000073">
    <property type="protein sequence ID" value="PWA02476.1"/>
    <property type="molecule type" value="Genomic_DNA"/>
</dbReference>
<feature type="compositionally biased region" description="Polar residues" evidence="6">
    <location>
        <begin position="515"/>
        <end position="525"/>
    </location>
</feature>
<comment type="caution">
    <text evidence="7">The sequence shown here is derived from an EMBL/GenBank/DDBJ whole genome shotgun (WGS) entry which is preliminary data.</text>
</comment>
<dbReference type="Proteomes" id="UP000245591">
    <property type="component" value="Unassembled WGS sequence"/>
</dbReference>
<evidence type="ECO:0000256" key="4">
    <source>
        <dbReference type="ARBA" id="ARBA00023163"/>
    </source>
</evidence>
<feature type="compositionally biased region" description="Polar residues" evidence="6">
    <location>
        <begin position="127"/>
        <end position="139"/>
    </location>
</feature>
<feature type="compositionally biased region" description="Polar residues" evidence="6">
    <location>
        <begin position="21"/>
        <end position="30"/>
    </location>
</feature>
<feature type="compositionally biased region" description="Polar residues" evidence="6">
    <location>
        <begin position="192"/>
        <end position="201"/>
    </location>
</feature>
<dbReference type="GO" id="GO:0010468">
    <property type="term" value="P:regulation of gene expression"/>
    <property type="evidence" value="ECO:0007669"/>
    <property type="project" value="UniProtKB-ARBA"/>
</dbReference>
<feature type="region of interest" description="Disordered" evidence="6">
    <location>
        <begin position="1"/>
        <end position="30"/>
    </location>
</feature>
<evidence type="ECO:0000256" key="1">
    <source>
        <dbReference type="ARBA" id="ARBA00004123"/>
    </source>
</evidence>
<feature type="compositionally biased region" description="Low complexity" evidence="6">
    <location>
        <begin position="108"/>
        <end position="126"/>
    </location>
</feature>
<keyword evidence="8" id="KW-1185">Reference proteome</keyword>
<proteinExistence type="predicted"/>
<feature type="region of interest" description="Disordered" evidence="6">
    <location>
        <begin position="317"/>
        <end position="339"/>
    </location>
</feature>
<dbReference type="GO" id="GO:0005654">
    <property type="term" value="C:nucleoplasm"/>
    <property type="evidence" value="ECO:0007669"/>
    <property type="project" value="UniProtKB-ARBA"/>
</dbReference>
<evidence type="ECO:0000313" key="8">
    <source>
        <dbReference type="Proteomes" id="UP000245591"/>
    </source>
</evidence>
<comment type="subcellular location">
    <subcellularLocation>
        <location evidence="1">Nucleus</location>
    </subcellularLocation>
</comment>
<keyword evidence="4" id="KW-0804">Transcription</keyword>
<dbReference type="SMART" id="SM01401">
    <property type="entry name" value="Sds3"/>
    <property type="match status" value="1"/>
</dbReference>
<feature type="region of interest" description="Disordered" evidence="6">
    <location>
        <begin position="513"/>
        <end position="541"/>
    </location>
</feature>
<sequence length="1187" mass="131233">MNMNEWRSAGLELKRNKDLPPQNTHTNVPTIGSIADHLSSVDNFDTDSELGTLSSFSMDSNSNIDSADLEELNSESIDETLNEETNKDEHKSKATPPKLESVNNETPSSNQESHSQNDSNNSNDSQLPKSQNEKNSSANHKPKRAYNKPNTRSIPVATSKIKASRNSTRNKSKNTEALDELLYNDNEGYLESDTNSGNTGSRFRKKRSSNTKGISELTTDPTLSPSNISANSEKQTQTVNTKSGSLFPVVIVDNDNNDTVSTRSFSKTLSNQAPNKLVEIVITKDEILNTKSQLDSLCLPESNQIGSNDSQTPFEEITNGNCSDQSKNSQGASSVKTKFHEVESKTGVGAIEEAETQRINALQKLSVIEIEFAKIRESLYLQKLGNLHFEEELLKREIHPEFVSKLEELEAIKKSKIEEVKTLCHIKKMNCIRQTEVLNKCTHTSFLRNKGKLTQKMLSNLGLQLSIAKDRYAKGICLPITHESKTGTISLFHSDDYKNLTLLNQSLQSISQSTESQHFQQNKTLKNNRKTSKTKSINSEANLSKVSPSSINFDLKGATESEIEADFLAIGLSVSYRSTKKPPLSQTIQHKRKPTFNTVPNGDLPDPAFNGYEQYQGSHPGIVISQPKKKYKINKPPKKQLVTTLPPPIHLLSAGVGFTGPLNNFNDINNHLSHFSHNESTSKNNIQAISENMKNNQYGNGTVLNSVKNVTHESNQGINSLQNKPKSKNPDFVSGINQRISQETHVHAEAGTHLNSKSNSNISARNEGHIANNNNPLNLNYMHSSYKHDAYYIGHHQPIHPLVPNIILPPVSKNTTSSSENSGGINLQSIPNFNNLNRNHNLPPLGYVRNQSVNFSAENDRTINNFNGGYATNLNTVDAGLVNSGVSGETDTKKPRKTKLKTPSAFLDSEEVGSYGRRLEDKPIPSTSSLVSLEFTETEKSEPTKQEHVFLTGDNDAETKVIGFVDNSNFLNLKNPVILNQNLNGVNTGAISCENTPFVASGQHIDNNNYLPENVTKERTPFSSVNIIPKLGNAIYIPENQVDNNTKENFDILSEKQNGFVNGNIPEDKGNEVVLSTPNMESNLNEFVADVKEIQVLTRNDIGLNSDIERNSVWKSGKERTAISSNGIITDELPKIGKSVTEPILAGERNSLDTSSLEAIKRKVDPKLIRLKSKKHNLSETPLNSEC</sequence>
<name>A0A2U1JBL0_SMIAN</name>
<evidence type="ECO:0000313" key="7">
    <source>
        <dbReference type="EMBL" id="PWA02476.1"/>
    </source>
</evidence>
<evidence type="ECO:0000256" key="2">
    <source>
        <dbReference type="ARBA" id="ARBA00022491"/>
    </source>
</evidence>
<evidence type="ECO:0000256" key="3">
    <source>
        <dbReference type="ARBA" id="ARBA00023015"/>
    </source>
</evidence>
<protein>
    <submittedName>
        <fullName evidence="7">Uncharacterized protein</fullName>
    </submittedName>
</protein>
<reference evidence="7 8" key="1">
    <citation type="journal article" date="2018" name="MBio">
        <title>Comparative Genomics Reveals the Core Gene Toolbox for the Fungus-Insect Symbiosis.</title>
        <authorList>
            <person name="Wang Y."/>
            <person name="Stata M."/>
            <person name="Wang W."/>
            <person name="Stajich J.E."/>
            <person name="White M.M."/>
            <person name="Moncalvo J.M."/>
        </authorList>
    </citation>
    <scope>NUCLEOTIDE SEQUENCE [LARGE SCALE GENOMIC DNA]</scope>
    <source>
        <strain evidence="7 8">AUS-126-30</strain>
    </source>
</reference>
<gene>
    <name evidence="7" type="ORF">BB558_001360</name>
</gene>
<feature type="region of interest" description="Disordered" evidence="6">
    <location>
        <begin position="81"/>
        <end position="240"/>
    </location>
</feature>
<dbReference type="InterPro" id="IPR013907">
    <property type="entry name" value="Sds3"/>
</dbReference>
<feature type="compositionally biased region" description="Polar residues" evidence="6">
    <location>
        <begin position="317"/>
        <end position="336"/>
    </location>
</feature>
<feature type="compositionally biased region" description="Polar residues" evidence="6">
    <location>
        <begin position="210"/>
        <end position="240"/>
    </location>
</feature>
<dbReference type="AlphaFoldDB" id="A0A2U1JBL0"/>
<keyword evidence="2" id="KW-0678">Repressor</keyword>
<organism evidence="7 8">
    <name type="scientific">Smittium angustum</name>
    <dbReference type="NCBI Taxonomy" id="133377"/>
    <lineage>
        <taxon>Eukaryota</taxon>
        <taxon>Fungi</taxon>
        <taxon>Fungi incertae sedis</taxon>
        <taxon>Zoopagomycota</taxon>
        <taxon>Kickxellomycotina</taxon>
        <taxon>Harpellomycetes</taxon>
        <taxon>Harpellales</taxon>
        <taxon>Legeriomycetaceae</taxon>
        <taxon>Smittium</taxon>
    </lineage>
</organism>
<dbReference type="Pfam" id="PF08598">
    <property type="entry name" value="Sds3"/>
    <property type="match status" value="1"/>
</dbReference>
<accession>A0A2U1JBL0</accession>